<keyword evidence="1" id="KW-0812">Transmembrane</keyword>
<keyword evidence="1" id="KW-0472">Membrane</keyword>
<sequence length="167" mass="19054">MMTDLNEYECEMLDLMLEAFGVPDSLTRLQLMSLFDQDEATAFAMVQALTREGLVAESGKHGDYELPEKLVLKPKGEKFLKEGGFSRRYQMEQQKPVEVGGTLAKLQQQNMRLQNEKLANAGEINKLQKSIDNLKTRQYIWWVLILIALIIGYFVGRANGAHVIKHH</sequence>
<evidence type="ECO:0000256" key="1">
    <source>
        <dbReference type="SAM" id="Phobius"/>
    </source>
</evidence>
<accession>A0A1G6U5E1</accession>
<evidence type="ECO:0000313" key="3">
    <source>
        <dbReference type="Proteomes" id="UP000199072"/>
    </source>
</evidence>
<feature type="transmembrane region" description="Helical" evidence="1">
    <location>
        <begin position="139"/>
        <end position="156"/>
    </location>
</feature>
<protein>
    <submittedName>
        <fullName evidence="2">Uncharacterized protein</fullName>
    </submittedName>
</protein>
<proteinExistence type="predicted"/>
<reference evidence="2 3" key="1">
    <citation type="submission" date="2016-10" db="EMBL/GenBank/DDBJ databases">
        <authorList>
            <person name="de Groot N.N."/>
        </authorList>
    </citation>
    <scope>NUCLEOTIDE SEQUENCE [LARGE SCALE GENOMIC DNA]</scope>
    <source>
        <strain evidence="2 3">47C3B</strain>
    </source>
</reference>
<dbReference type="STRING" id="1391627.SAMN05216464_101514"/>
<dbReference type="Proteomes" id="UP000199072">
    <property type="component" value="Unassembled WGS sequence"/>
</dbReference>
<organism evidence="2 3">
    <name type="scientific">Mucilaginibacter pineti</name>
    <dbReference type="NCBI Taxonomy" id="1391627"/>
    <lineage>
        <taxon>Bacteria</taxon>
        <taxon>Pseudomonadati</taxon>
        <taxon>Bacteroidota</taxon>
        <taxon>Sphingobacteriia</taxon>
        <taxon>Sphingobacteriales</taxon>
        <taxon>Sphingobacteriaceae</taxon>
        <taxon>Mucilaginibacter</taxon>
    </lineage>
</organism>
<name>A0A1G6U5E1_9SPHI</name>
<dbReference type="EMBL" id="FNAI01000001">
    <property type="protein sequence ID" value="SDD35755.1"/>
    <property type="molecule type" value="Genomic_DNA"/>
</dbReference>
<keyword evidence="3" id="KW-1185">Reference proteome</keyword>
<evidence type="ECO:0000313" key="2">
    <source>
        <dbReference type="EMBL" id="SDD35755.1"/>
    </source>
</evidence>
<keyword evidence="1" id="KW-1133">Transmembrane helix</keyword>
<gene>
    <name evidence="2" type="ORF">SAMN05216464_101514</name>
</gene>
<dbReference type="AlphaFoldDB" id="A0A1G6U5E1"/>